<dbReference type="Proteomes" id="UP000474565">
    <property type="component" value="Unassembled WGS sequence"/>
</dbReference>
<feature type="domain" description="Solute-binding protein family 3/N-terminal" evidence="3">
    <location>
        <begin position="29"/>
        <end position="238"/>
    </location>
</feature>
<protein>
    <submittedName>
        <fullName evidence="4">Transporter substrate-binding domain-containing protein</fullName>
    </submittedName>
</protein>
<dbReference type="SUPFAM" id="SSF53850">
    <property type="entry name" value="Periplasmic binding protein-like II"/>
    <property type="match status" value="1"/>
</dbReference>
<dbReference type="InterPro" id="IPR001638">
    <property type="entry name" value="Solute-binding_3/MltF_N"/>
</dbReference>
<dbReference type="RefSeq" id="WP_161018804.1">
    <property type="nucleotide sequence ID" value="NZ_WWCP01000005.1"/>
</dbReference>
<keyword evidence="1 2" id="KW-0732">Signal</keyword>
<organism evidence="4 5">
    <name type="scientific">Duganella lactea</name>
    <dbReference type="NCBI Taxonomy" id="2692173"/>
    <lineage>
        <taxon>Bacteria</taxon>
        <taxon>Pseudomonadati</taxon>
        <taxon>Pseudomonadota</taxon>
        <taxon>Betaproteobacteria</taxon>
        <taxon>Burkholderiales</taxon>
        <taxon>Oxalobacteraceae</taxon>
        <taxon>Telluria group</taxon>
        <taxon>Duganella</taxon>
    </lineage>
</organism>
<evidence type="ECO:0000256" key="1">
    <source>
        <dbReference type="ARBA" id="ARBA00022729"/>
    </source>
</evidence>
<feature type="signal peptide" evidence="2">
    <location>
        <begin position="1"/>
        <end position="22"/>
    </location>
</feature>
<dbReference type="Gene3D" id="3.40.190.10">
    <property type="entry name" value="Periplasmic binding protein-like II"/>
    <property type="match status" value="2"/>
</dbReference>
<accession>A0A6L8MFC2</accession>
<reference evidence="4 5" key="1">
    <citation type="submission" date="2019-12" db="EMBL/GenBank/DDBJ databases">
        <title>Novel species isolated from a subtropical stream in China.</title>
        <authorList>
            <person name="Lu H."/>
        </authorList>
    </citation>
    <scope>NUCLEOTIDE SEQUENCE [LARGE SCALE GENOMIC DNA]</scope>
    <source>
        <strain evidence="4 5">FT50W</strain>
    </source>
</reference>
<gene>
    <name evidence="4" type="ORF">GTP44_06630</name>
</gene>
<evidence type="ECO:0000256" key="2">
    <source>
        <dbReference type="SAM" id="SignalP"/>
    </source>
</evidence>
<comment type="caution">
    <text evidence="4">The sequence shown here is derived from an EMBL/GenBank/DDBJ whole genome shotgun (WGS) entry which is preliminary data.</text>
</comment>
<proteinExistence type="predicted"/>
<sequence length="238" mass="25801">MMKPLLLAMLFAMLLAVTAAQAADKAPLRYVVKTDGLLSTDPQQPSGFQQKMGAALAHQLGRPVRYVLLPRTRIMAALEGGGGDLLCSYLPTWMPGDVDWTRAFIPVSEVLLTMPRVTPPASLADLRGKRLGTVLGFRYPTLEQALGKDFVRDDAPNSALSFRKWAAGRFDHLVTTRNVITQHAADGALPPGYHVMPILEVKTMCAVSRKSDITVAEVNAAINALEKNGALTAILKLR</sequence>
<evidence type="ECO:0000259" key="3">
    <source>
        <dbReference type="SMART" id="SM00062"/>
    </source>
</evidence>
<dbReference type="EMBL" id="WWCP01000005">
    <property type="protein sequence ID" value="MYM81630.1"/>
    <property type="molecule type" value="Genomic_DNA"/>
</dbReference>
<evidence type="ECO:0000313" key="4">
    <source>
        <dbReference type="EMBL" id="MYM81630.1"/>
    </source>
</evidence>
<dbReference type="AlphaFoldDB" id="A0A6L8MFC2"/>
<dbReference type="PANTHER" id="PTHR35936">
    <property type="entry name" value="MEMBRANE-BOUND LYTIC MUREIN TRANSGLYCOSYLASE F"/>
    <property type="match status" value="1"/>
</dbReference>
<feature type="chain" id="PRO_5026668997" evidence="2">
    <location>
        <begin position="23"/>
        <end position="238"/>
    </location>
</feature>
<name>A0A6L8MFC2_9BURK</name>
<dbReference type="SMART" id="SM00062">
    <property type="entry name" value="PBPb"/>
    <property type="match status" value="1"/>
</dbReference>
<dbReference type="PANTHER" id="PTHR35936:SF6">
    <property type="entry name" value="AMINO ACID ABC TRANSPORTER SUBSTRATE-BINDING PAAT FAMILY PROTEIN"/>
    <property type="match status" value="1"/>
</dbReference>
<evidence type="ECO:0000313" key="5">
    <source>
        <dbReference type="Proteomes" id="UP000474565"/>
    </source>
</evidence>